<organism evidence="2 3">
    <name type="scientific">Prymnesium parvum</name>
    <name type="common">Toxic golden alga</name>
    <dbReference type="NCBI Taxonomy" id="97485"/>
    <lineage>
        <taxon>Eukaryota</taxon>
        <taxon>Haptista</taxon>
        <taxon>Haptophyta</taxon>
        <taxon>Prymnesiophyceae</taxon>
        <taxon>Prymnesiales</taxon>
        <taxon>Prymnesiaceae</taxon>
        <taxon>Prymnesium</taxon>
    </lineage>
</organism>
<evidence type="ECO:0000313" key="2">
    <source>
        <dbReference type="EMBL" id="KAL1528717.1"/>
    </source>
</evidence>
<evidence type="ECO:0000256" key="1">
    <source>
        <dbReference type="SAM" id="SignalP"/>
    </source>
</evidence>
<proteinExistence type="predicted"/>
<feature type="chain" id="PRO_5044189134" evidence="1">
    <location>
        <begin position="26"/>
        <end position="248"/>
    </location>
</feature>
<dbReference type="AlphaFoldDB" id="A0AB34K659"/>
<reference evidence="2 3" key="1">
    <citation type="journal article" date="2024" name="Science">
        <title>Giant polyketide synthase enzymes in the biosynthesis of giant marine polyether toxins.</title>
        <authorList>
            <person name="Fallon T.R."/>
            <person name="Shende V.V."/>
            <person name="Wierzbicki I.H."/>
            <person name="Pendleton A.L."/>
            <person name="Watervoot N.F."/>
            <person name="Auber R.P."/>
            <person name="Gonzalez D.J."/>
            <person name="Wisecaver J.H."/>
            <person name="Moore B.S."/>
        </authorList>
    </citation>
    <scope>NUCLEOTIDE SEQUENCE [LARGE SCALE GENOMIC DNA]</scope>
    <source>
        <strain evidence="2 3">12B1</strain>
    </source>
</reference>
<dbReference type="Proteomes" id="UP001515480">
    <property type="component" value="Unassembled WGS sequence"/>
</dbReference>
<dbReference type="EMBL" id="JBGBPQ010000002">
    <property type="protein sequence ID" value="KAL1528717.1"/>
    <property type="molecule type" value="Genomic_DNA"/>
</dbReference>
<sequence>MVVRLPTATFRLAACGVATVGTVTAINQYRCTQCDSSTSFSRAKRLSRSISSGQLVTVQGGLHSVTAAAQELLTKHLSEFKNTYAAAPIDLDGASPSNPMRVYLDESKTQDASTVVVEFVLPTTADVTAVLASALNVTTLTTARSSPLRKLFGELTLGDCMEGATYHLVGDEHRTTVKTDAYDVTLSRSLFSPSATLRLAASDSLGPAQALALARAYYLAHQPVSPLRAPDPALAAGQEATEDFASSV</sequence>
<comment type="caution">
    <text evidence="2">The sequence shown here is derived from an EMBL/GenBank/DDBJ whole genome shotgun (WGS) entry which is preliminary data.</text>
</comment>
<evidence type="ECO:0000313" key="3">
    <source>
        <dbReference type="Proteomes" id="UP001515480"/>
    </source>
</evidence>
<keyword evidence="1" id="KW-0732">Signal</keyword>
<feature type="signal peptide" evidence="1">
    <location>
        <begin position="1"/>
        <end position="25"/>
    </location>
</feature>
<accession>A0AB34K659</accession>
<name>A0AB34K659_PRYPA</name>
<protein>
    <submittedName>
        <fullName evidence="2">Uncharacterized protein</fullName>
    </submittedName>
</protein>
<gene>
    <name evidence="2" type="ORF">AB1Y20_010050</name>
</gene>
<keyword evidence="3" id="KW-1185">Reference proteome</keyword>